<reference evidence="1 2" key="1">
    <citation type="submission" date="2020-12" db="EMBL/GenBank/DDBJ databases">
        <authorList>
            <person name="Shan Y."/>
        </authorList>
    </citation>
    <scope>NUCLEOTIDE SEQUENCE [LARGE SCALE GENOMIC DNA]</scope>
    <source>
        <strain evidence="2">csc3.9</strain>
    </source>
</reference>
<keyword evidence="2" id="KW-1185">Reference proteome</keyword>
<dbReference type="AlphaFoldDB" id="A0A7T4UQG7"/>
<name>A0A7T4UQG7_9GAMM</name>
<evidence type="ECO:0000313" key="2">
    <source>
        <dbReference type="Proteomes" id="UP000596063"/>
    </source>
</evidence>
<evidence type="ECO:0000313" key="1">
    <source>
        <dbReference type="EMBL" id="QQD18158.1"/>
    </source>
</evidence>
<gene>
    <name evidence="1" type="ORF">I6N98_17755</name>
</gene>
<sequence length="64" mass="7194">MAMHETHTTTVFGQADFGTATRASGVLNRIGLNRSEWWLNVNYAEVIEFKDAIGIDTIRARLAR</sequence>
<dbReference type="RefSeq" id="WP_198569656.1">
    <property type="nucleotide sequence ID" value="NZ_CP066167.1"/>
</dbReference>
<organism evidence="1 2">
    <name type="scientific">Spongiibacter nanhainus</name>
    <dbReference type="NCBI Taxonomy" id="2794344"/>
    <lineage>
        <taxon>Bacteria</taxon>
        <taxon>Pseudomonadati</taxon>
        <taxon>Pseudomonadota</taxon>
        <taxon>Gammaproteobacteria</taxon>
        <taxon>Cellvibrionales</taxon>
        <taxon>Spongiibacteraceae</taxon>
        <taxon>Spongiibacter</taxon>
    </lineage>
</organism>
<proteinExistence type="predicted"/>
<protein>
    <submittedName>
        <fullName evidence="1">Uncharacterized protein</fullName>
    </submittedName>
</protein>
<dbReference type="EMBL" id="CP066167">
    <property type="protein sequence ID" value="QQD18158.1"/>
    <property type="molecule type" value="Genomic_DNA"/>
</dbReference>
<dbReference type="Proteomes" id="UP000596063">
    <property type="component" value="Chromosome"/>
</dbReference>
<accession>A0A7T4UQG7</accession>
<dbReference type="KEGG" id="snan:I6N98_17755"/>